<protein>
    <submittedName>
        <fullName evidence="1">Uncharacterized protein</fullName>
    </submittedName>
</protein>
<dbReference type="Proteomes" id="UP001567537">
    <property type="component" value="Unassembled WGS sequence"/>
</dbReference>
<reference evidence="1 2" key="1">
    <citation type="journal article" date="2021" name="Res Sq">
        <title>Streptomyces Pimoensis sp. nov., Isolated From the Taklimakan Desert in Xinjiang, China.</title>
        <authorList>
            <person name="Zhang P."/>
            <person name="Luo X."/>
            <person name="Luo X."/>
            <person name="Liu Z."/>
            <person name="Xia Z."/>
            <person name="Wan C."/>
            <person name="zhang L."/>
        </authorList>
    </citation>
    <scope>NUCLEOTIDE SEQUENCE [LARGE SCALE GENOMIC DNA]</scope>
    <source>
        <strain evidence="1 2">TRM75549</strain>
    </source>
</reference>
<proteinExistence type="predicted"/>
<accession>A0ABV4J3E4</accession>
<dbReference type="EMBL" id="JAHWZY010000026">
    <property type="protein sequence ID" value="MEZ3181445.1"/>
    <property type="molecule type" value="Genomic_DNA"/>
</dbReference>
<keyword evidence="2" id="KW-1185">Reference proteome</keyword>
<gene>
    <name evidence="1" type="ORF">KYY02_22955</name>
</gene>
<evidence type="ECO:0000313" key="2">
    <source>
        <dbReference type="Proteomes" id="UP001567537"/>
    </source>
</evidence>
<name>A0ABV4J3E4_9ACTN</name>
<comment type="caution">
    <text evidence="1">The sequence shown here is derived from an EMBL/GenBank/DDBJ whole genome shotgun (WGS) entry which is preliminary data.</text>
</comment>
<dbReference type="RefSeq" id="WP_371241077.1">
    <property type="nucleotide sequence ID" value="NZ_JAHWZY010000026.1"/>
</dbReference>
<evidence type="ECO:0000313" key="1">
    <source>
        <dbReference type="EMBL" id="MEZ3181445.1"/>
    </source>
</evidence>
<organism evidence="1 2">
    <name type="scientific">Streptomyces pimonensis</name>
    <dbReference type="NCBI Taxonomy" id="2860288"/>
    <lineage>
        <taxon>Bacteria</taxon>
        <taxon>Bacillati</taxon>
        <taxon>Actinomycetota</taxon>
        <taxon>Actinomycetes</taxon>
        <taxon>Kitasatosporales</taxon>
        <taxon>Streptomycetaceae</taxon>
        <taxon>Streptomyces</taxon>
    </lineage>
</organism>
<sequence>MAAEQGDDVGAGVALEATDAWLTSHEDAAPALRRLVLESRDDLARALRGQACDAAAAGR</sequence>